<evidence type="ECO:0008006" key="3">
    <source>
        <dbReference type="Google" id="ProtNLM"/>
    </source>
</evidence>
<dbReference type="Gene3D" id="3.10.520.10">
    <property type="entry name" value="ApbE-like domains"/>
    <property type="match status" value="2"/>
</dbReference>
<keyword evidence="2" id="KW-1185">Reference proteome</keyword>
<sequence>MKIISETIQTALFQQIKISIIVSDMTINNMADIKGKFTMITQHIKARFNQIDQVFSLQKSASLVNRFKNGDTRPLFHSHDFQAVYSLARTSKEVTDGYFDPFDGGRYTPSDLIKSWAVDQVFARYLKTLINGPVVGIMIEADGIIQTAVAKNSRLHWPILVHDSYTGGGLLEKYQLAGGGIVTVNAQTTKRMQSAIKQLTIISDRVSDATMWAIAGLNAGTNRFLRLINQKRLSGILIDRALGVIGFESGKLRYKQVS</sequence>
<dbReference type="InterPro" id="IPR003374">
    <property type="entry name" value="ApbE-like_sf"/>
</dbReference>
<reference evidence="1 2" key="1">
    <citation type="submission" date="2009-01" db="EMBL/GenBank/DDBJ databases">
        <authorList>
            <person name="Qin X."/>
            <person name="Bachman B."/>
            <person name="Battles P."/>
            <person name="Bell A."/>
            <person name="Bess C."/>
            <person name="Bickham C."/>
            <person name="Chaboub L."/>
            <person name="Chen D."/>
            <person name="Coyle M."/>
            <person name="Deiros D.R."/>
            <person name="Dinh H."/>
            <person name="Forbes L."/>
            <person name="Fowler G."/>
            <person name="Francisco L."/>
            <person name="Fu Q."/>
            <person name="Gubbala S."/>
            <person name="Hale W."/>
            <person name="Han Y."/>
            <person name="Hemphill L."/>
            <person name="Highlander S.K."/>
            <person name="Hirani K."/>
            <person name="Hogues M."/>
            <person name="Jackson L."/>
            <person name="Jakkamsetti A."/>
            <person name="Javaid M."/>
            <person name="Jiang H."/>
            <person name="Korchina V."/>
            <person name="Kovar C."/>
            <person name="Lara F."/>
            <person name="Lee S."/>
            <person name="Mata R."/>
            <person name="Mathew T."/>
            <person name="Moen C."/>
            <person name="Morales K."/>
            <person name="Munidasa M."/>
            <person name="Nazareth L."/>
            <person name="Ngo R."/>
            <person name="Nguyen L."/>
            <person name="Okwuonu G."/>
            <person name="Ongeri F."/>
            <person name="Patil S."/>
            <person name="Petrosino J."/>
            <person name="Pham C."/>
            <person name="Pham P."/>
            <person name="Pu L.-L."/>
            <person name="Puazo M."/>
            <person name="Raj R."/>
            <person name="Reid J."/>
            <person name="Rouhana J."/>
            <person name="Saada N."/>
            <person name="Shang Y."/>
            <person name="Simmons D."/>
            <person name="Thornton R."/>
            <person name="Warren J."/>
            <person name="Weissenberger G."/>
            <person name="Zhang J."/>
            <person name="Zhang L."/>
            <person name="Zhou C."/>
            <person name="Zhu D."/>
            <person name="Muzny D."/>
            <person name="Worley K."/>
            <person name="Gibbs R."/>
        </authorList>
    </citation>
    <scope>NUCLEOTIDE SEQUENCE [LARGE SCALE GENOMIC DNA]</scope>
    <source>
        <strain evidence="2">ATCC 8290 / DSM 20176 / CCUG 30140 / JCM 1155 / KCTC 3500 / NBRC 15886 / NCIMB 8040 / NRRL B-1843 / 9</strain>
    </source>
</reference>
<dbReference type="RefSeq" id="WP_003635998.1">
    <property type="nucleotide sequence ID" value="NZ_AZDF01000016.1"/>
</dbReference>
<accession>C0XNA0</accession>
<dbReference type="EMBL" id="ACGP01000228">
    <property type="protein sequence ID" value="EEI23125.1"/>
    <property type="molecule type" value="Genomic_DNA"/>
</dbReference>
<name>C0XNA0_LENH9</name>
<protein>
    <recommendedName>
        <fullName evidence="3">FAD:protein FMN transferase</fullName>
    </recommendedName>
</protein>
<dbReference type="SMR" id="C0XNA0"/>
<evidence type="ECO:0000313" key="2">
    <source>
        <dbReference type="Proteomes" id="UP000003752"/>
    </source>
</evidence>
<dbReference type="HOGENOM" id="CLU_044403_4_0_9"/>
<dbReference type="PATRIC" id="fig|1423757.3.peg.608"/>
<gene>
    <name evidence="1" type="ORF">HMPREF0519_2711</name>
</gene>
<organism evidence="1 2">
    <name type="scientific">Lentilactobacillus hilgardii (strain ATCC 8290 / DSM 20176 / CCUG 30140 / JCM 1155 / KCTC 3500 / NBRC 15886 / NCIMB 8040 / NRRL B-1843 / 9)</name>
    <dbReference type="NCBI Taxonomy" id="1423757"/>
    <lineage>
        <taxon>Bacteria</taxon>
        <taxon>Bacillati</taxon>
        <taxon>Bacillota</taxon>
        <taxon>Bacilli</taxon>
        <taxon>Lactobacillales</taxon>
        <taxon>Lactobacillaceae</taxon>
        <taxon>Lentilactobacillus</taxon>
    </lineage>
</organism>
<dbReference type="AlphaFoldDB" id="C0XNA0"/>
<dbReference type="SUPFAM" id="SSF143631">
    <property type="entry name" value="ApbE-like"/>
    <property type="match status" value="1"/>
</dbReference>
<proteinExistence type="predicted"/>
<comment type="caution">
    <text evidence="1">The sequence shown here is derived from an EMBL/GenBank/DDBJ whole genome shotgun (WGS) entry which is preliminary data.</text>
</comment>
<dbReference type="Proteomes" id="UP000003752">
    <property type="component" value="Unassembled WGS sequence"/>
</dbReference>
<evidence type="ECO:0000313" key="1">
    <source>
        <dbReference type="EMBL" id="EEI23125.1"/>
    </source>
</evidence>